<dbReference type="RefSeq" id="WP_148968490.1">
    <property type="nucleotide sequence ID" value="NZ_JBNIKW010000004.1"/>
</dbReference>
<name>A0A5D4UDU3_9BACI</name>
<dbReference type="OrthoDB" id="2706316at2"/>
<accession>A0A5D4UDU3</accession>
<organism evidence="2 3">
    <name type="scientific">Rossellomorea aquimaris</name>
    <dbReference type="NCBI Taxonomy" id="189382"/>
    <lineage>
        <taxon>Bacteria</taxon>
        <taxon>Bacillati</taxon>
        <taxon>Bacillota</taxon>
        <taxon>Bacilli</taxon>
        <taxon>Bacillales</taxon>
        <taxon>Bacillaceae</taxon>
        <taxon>Rossellomorea</taxon>
    </lineage>
</organism>
<comment type="caution">
    <text evidence="2">The sequence shown here is derived from an EMBL/GenBank/DDBJ whole genome shotgun (WGS) entry which is preliminary data.</text>
</comment>
<evidence type="ECO:0000313" key="3">
    <source>
        <dbReference type="Proteomes" id="UP000324269"/>
    </source>
</evidence>
<evidence type="ECO:0000313" key="2">
    <source>
        <dbReference type="EMBL" id="TYS85635.1"/>
    </source>
</evidence>
<evidence type="ECO:0000256" key="1">
    <source>
        <dbReference type="SAM" id="MobiDB-lite"/>
    </source>
</evidence>
<gene>
    <name evidence="2" type="ORF">FZC85_11700</name>
</gene>
<dbReference type="Proteomes" id="UP000324269">
    <property type="component" value="Unassembled WGS sequence"/>
</dbReference>
<feature type="region of interest" description="Disordered" evidence="1">
    <location>
        <begin position="42"/>
        <end position="69"/>
    </location>
</feature>
<sequence>MGYIAPIPHHQYKQYQEREIKVKKHPFTFFPVQAVKPMKNNTQANTEEAESSYHVLQSNQRKTSYEALSKPPVPTTLLARLTGKGKHFNEYV</sequence>
<protein>
    <submittedName>
        <fullName evidence="2">Uncharacterized protein</fullName>
    </submittedName>
</protein>
<dbReference type="AlphaFoldDB" id="A0A5D4UDU3"/>
<dbReference type="EMBL" id="VTEZ01000003">
    <property type="protein sequence ID" value="TYS85635.1"/>
    <property type="molecule type" value="Genomic_DNA"/>
</dbReference>
<reference evidence="2 3" key="1">
    <citation type="submission" date="2019-08" db="EMBL/GenBank/DDBJ databases">
        <title>Bacillus genomes from the desert of Cuatro Cienegas, Coahuila.</title>
        <authorList>
            <person name="Olmedo-Alvarez G."/>
        </authorList>
    </citation>
    <scope>NUCLEOTIDE SEQUENCE [LARGE SCALE GENOMIC DNA]</scope>
    <source>
        <strain evidence="2 3">CH87b_3T</strain>
    </source>
</reference>
<proteinExistence type="predicted"/>